<evidence type="ECO:0000313" key="2">
    <source>
        <dbReference type="Proteomes" id="UP001143910"/>
    </source>
</evidence>
<dbReference type="EMBL" id="JANJQO010003665">
    <property type="protein sequence ID" value="KAJ2957302.1"/>
    <property type="molecule type" value="Genomic_DNA"/>
</dbReference>
<evidence type="ECO:0000313" key="1">
    <source>
        <dbReference type="EMBL" id="KAJ2957302.1"/>
    </source>
</evidence>
<accession>A0ACC1MDF4</accession>
<sequence>MAMRFLSLQRPSLTAAATLSRLAGLSLQPQLTNAIVQGQRYASVKAQGAYKKKSKRGIPKKLGAKRIGGTSNRIHDRSPLTLVGGSLFPIKRVGLT</sequence>
<organism evidence="1 2">
    <name type="scientific">Zarea fungicola</name>
    <dbReference type="NCBI Taxonomy" id="93591"/>
    <lineage>
        <taxon>Eukaryota</taxon>
        <taxon>Fungi</taxon>
        <taxon>Dikarya</taxon>
        <taxon>Ascomycota</taxon>
        <taxon>Pezizomycotina</taxon>
        <taxon>Sordariomycetes</taxon>
        <taxon>Hypocreomycetidae</taxon>
        <taxon>Hypocreales</taxon>
        <taxon>Cordycipitaceae</taxon>
        <taxon>Zarea</taxon>
    </lineage>
</organism>
<name>A0ACC1MDF4_9HYPO</name>
<keyword evidence="2" id="KW-1185">Reference proteome</keyword>
<proteinExistence type="predicted"/>
<protein>
    <submittedName>
        <fullName evidence="1">Uncharacterized protein</fullName>
    </submittedName>
</protein>
<reference evidence="1" key="1">
    <citation type="submission" date="2022-08" db="EMBL/GenBank/DDBJ databases">
        <title>Genome Sequence of Lecanicillium fungicola.</title>
        <authorList>
            <person name="Buettner E."/>
        </authorList>
    </citation>
    <scope>NUCLEOTIDE SEQUENCE</scope>
    <source>
        <strain evidence="1">Babe33</strain>
    </source>
</reference>
<gene>
    <name evidence="1" type="ORF">NQ176_g11257</name>
</gene>
<comment type="caution">
    <text evidence="1">The sequence shown here is derived from an EMBL/GenBank/DDBJ whole genome shotgun (WGS) entry which is preliminary data.</text>
</comment>
<dbReference type="Proteomes" id="UP001143910">
    <property type="component" value="Unassembled WGS sequence"/>
</dbReference>